<keyword evidence="1" id="KW-0732">Signal</keyword>
<sequence>MRTHRLIRSVLLLLAMSLPAHSASGPSTTNIIVFDASGSMWNKMQNATRIEIAREVMEQFLDGYDTSQALGVIAYGHRKRGDCDDIEVLVEPSNIDPKAVSKQIHSLLPKGKTPLAESLRMAGGLIPKTAEEANILLITDGLETCDGDPCAVAKELIAKGIKVRAHVVGFGLTKAEADSLSCIAALTGGKIFNPSNGEELLNALKQSVKIQAAAAPAEEEPIDELSFPTTLNLRNIGFGLPAGFMKWSATDESGKVRELGLHQGSGLITQLPKGTWTIVAEGPEGRGEGVAKVTGPEGRPYIDFTAAQVAAEITNSAPLTAGVSAYISFRIDTPPPGNPQSQFKIGIFPKDDPLTRIISSGQNRYVFAGRKVTPGKHHAAVLMPKQPGVYKLAFLRSGEPRWTVIAEKEIEVVAVPDLKLEVPPRVVAGSVLEPTITSGAGGNDRLVLFALNPDGSRGRQVSSVAYSDHIQKNEGLIDAPAEPGKYQLVLIARTADSKNAPEATAEVVVVSGEDFTSAPSANRSMPGAGDRPADGEVSVSLMLDGDAEMALRRQLMWTLRPVVRDESGKWIYDPAVPFSSAKSKMLDQQETLWNLAPGVWEVSVLVADNQLNRVLVEIDPAAKEHAFAIPAEKLPKPASGQPTQWLVSAEGGEPVLTTTATPDPKTKALVHLALPGVAADAAVTWMVNPLDADGTTLSRDGRMGGGGNLIGGERTMELAPGKWKLTAKSGTAEYLLVADVESGKADQSFTLDRRYGSGDVRMEVAEKLEFLAGGYFPISLKVPDDFKGKVRIHTGADQDQPAVFETEAAELAAATDPVLPMPEKPGNYELQIRDNTGNLLLAIPFTLSAGKQDAAVKNDGEPQLRQFQGNISGTGSIDVEIAGRKEEFVTTRQIQRSSPAKADSPEVQQFLNAVEGKVINTAVLRAIAGNCYVSLTAYGSIGEKGPAMMGESRTSFEVQFALDPKTLTLKPGSRSLRYDPPGSSHSNTFHASDYELELESATALPSGELALKGHFSGTLDEDIKGGKLDKFMPVKGTFDILAASGDDAVGNLLKKK</sequence>
<dbReference type="SUPFAM" id="SSF53300">
    <property type="entry name" value="vWA-like"/>
    <property type="match status" value="1"/>
</dbReference>
<evidence type="ECO:0000313" key="3">
    <source>
        <dbReference type="EMBL" id="MFC7337917.1"/>
    </source>
</evidence>
<dbReference type="InterPro" id="IPR036465">
    <property type="entry name" value="vWFA_dom_sf"/>
</dbReference>
<feature type="signal peptide" evidence="1">
    <location>
        <begin position="1"/>
        <end position="22"/>
    </location>
</feature>
<gene>
    <name evidence="3" type="ORF">ACFQY0_12065</name>
</gene>
<feature type="chain" id="PRO_5046714599" evidence="1">
    <location>
        <begin position="23"/>
        <end position="1056"/>
    </location>
</feature>
<protein>
    <submittedName>
        <fullName evidence="3">VWA domain-containing protein</fullName>
    </submittedName>
</protein>
<organism evidence="3 4">
    <name type="scientific">Haloferula chungangensis</name>
    <dbReference type="NCBI Taxonomy" id="1048331"/>
    <lineage>
        <taxon>Bacteria</taxon>
        <taxon>Pseudomonadati</taxon>
        <taxon>Verrucomicrobiota</taxon>
        <taxon>Verrucomicrobiia</taxon>
        <taxon>Verrucomicrobiales</taxon>
        <taxon>Verrucomicrobiaceae</taxon>
        <taxon>Haloferula</taxon>
    </lineage>
</organism>
<comment type="caution">
    <text evidence="3">The sequence shown here is derived from an EMBL/GenBank/DDBJ whole genome shotgun (WGS) entry which is preliminary data.</text>
</comment>
<dbReference type="RefSeq" id="WP_379712671.1">
    <property type="nucleotide sequence ID" value="NZ_JBHTBS010000005.1"/>
</dbReference>
<dbReference type="Pfam" id="PF13519">
    <property type="entry name" value="VWA_2"/>
    <property type="match status" value="1"/>
</dbReference>
<dbReference type="PROSITE" id="PS50234">
    <property type="entry name" value="VWFA"/>
    <property type="match status" value="1"/>
</dbReference>
<dbReference type="Gene3D" id="3.40.50.410">
    <property type="entry name" value="von Willebrand factor, type A domain"/>
    <property type="match status" value="1"/>
</dbReference>
<evidence type="ECO:0000256" key="1">
    <source>
        <dbReference type="SAM" id="SignalP"/>
    </source>
</evidence>
<dbReference type="SMART" id="SM00327">
    <property type="entry name" value="VWA"/>
    <property type="match status" value="1"/>
</dbReference>
<reference evidence="4" key="1">
    <citation type="journal article" date="2019" name="Int. J. Syst. Evol. Microbiol.">
        <title>The Global Catalogue of Microorganisms (GCM) 10K type strain sequencing project: providing services to taxonomists for standard genome sequencing and annotation.</title>
        <authorList>
            <consortium name="The Broad Institute Genomics Platform"/>
            <consortium name="The Broad Institute Genome Sequencing Center for Infectious Disease"/>
            <person name="Wu L."/>
            <person name="Ma J."/>
        </authorList>
    </citation>
    <scope>NUCLEOTIDE SEQUENCE [LARGE SCALE GENOMIC DNA]</scope>
    <source>
        <strain evidence="4">CGMCC 4.1467</strain>
    </source>
</reference>
<dbReference type="Proteomes" id="UP001596472">
    <property type="component" value="Unassembled WGS sequence"/>
</dbReference>
<dbReference type="EMBL" id="JBHTBS010000005">
    <property type="protein sequence ID" value="MFC7337917.1"/>
    <property type="molecule type" value="Genomic_DNA"/>
</dbReference>
<keyword evidence="4" id="KW-1185">Reference proteome</keyword>
<feature type="domain" description="VWFA" evidence="2">
    <location>
        <begin position="29"/>
        <end position="208"/>
    </location>
</feature>
<accession>A0ABW2L6D4</accession>
<dbReference type="InterPro" id="IPR002035">
    <property type="entry name" value="VWF_A"/>
</dbReference>
<evidence type="ECO:0000313" key="4">
    <source>
        <dbReference type="Proteomes" id="UP001596472"/>
    </source>
</evidence>
<proteinExistence type="predicted"/>
<name>A0ABW2L6D4_9BACT</name>
<evidence type="ECO:0000259" key="2">
    <source>
        <dbReference type="PROSITE" id="PS50234"/>
    </source>
</evidence>